<accession>A0ABU3DPU6</accession>
<dbReference type="InterPro" id="IPR000184">
    <property type="entry name" value="Bac_surfAg_D15"/>
</dbReference>
<dbReference type="Pfam" id="PF01103">
    <property type="entry name" value="Omp85"/>
    <property type="match status" value="1"/>
</dbReference>
<dbReference type="Proteomes" id="UP001253848">
    <property type="component" value="Unassembled WGS sequence"/>
</dbReference>
<evidence type="ECO:0000313" key="8">
    <source>
        <dbReference type="Proteomes" id="UP001253848"/>
    </source>
</evidence>
<organism evidence="7 8">
    <name type="scientific">Autumnicola psychrophila</name>
    <dbReference type="NCBI Taxonomy" id="3075592"/>
    <lineage>
        <taxon>Bacteria</taxon>
        <taxon>Pseudomonadati</taxon>
        <taxon>Bacteroidota</taxon>
        <taxon>Flavobacteriia</taxon>
        <taxon>Flavobacteriales</taxon>
        <taxon>Flavobacteriaceae</taxon>
        <taxon>Autumnicola</taxon>
    </lineage>
</organism>
<evidence type="ECO:0000256" key="1">
    <source>
        <dbReference type="ARBA" id="ARBA00004370"/>
    </source>
</evidence>
<evidence type="ECO:0000313" key="7">
    <source>
        <dbReference type="EMBL" id="MDT0685736.1"/>
    </source>
</evidence>
<dbReference type="PANTHER" id="PTHR12815">
    <property type="entry name" value="SORTING AND ASSEMBLY MACHINERY SAMM50 PROTEIN FAMILY MEMBER"/>
    <property type="match status" value="1"/>
</dbReference>
<evidence type="ECO:0000256" key="2">
    <source>
        <dbReference type="ARBA" id="ARBA00022692"/>
    </source>
</evidence>
<dbReference type="PROSITE" id="PS51257">
    <property type="entry name" value="PROKAR_LIPOPROTEIN"/>
    <property type="match status" value="1"/>
</dbReference>
<proteinExistence type="predicted"/>
<keyword evidence="2" id="KW-0812">Transmembrane</keyword>
<evidence type="ECO:0000256" key="4">
    <source>
        <dbReference type="ARBA" id="ARBA00023136"/>
    </source>
</evidence>
<name>A0ABU3DPU6_9FLAO</name>
<keyword evidence="4" id="KW-0472">Membrane</keyword>
<keyword evidence="3" id="KW-0732">Signal</keyword>
<dbReference type="PANTHER" id="PTHR12815:SF47">
    <property type="entry name" value="TRANSLOCATION AND ASSEMBLY MODULE SUBUNIT TAMA"/>
    <property type="match status" value="1"/>
</dbReference>
<evidence type="ECO:0000259" key="6">
    <source>
        <dbReference type="Pfam" id="PF01103"/>
    </source>
</evidence>
<comment type="caution">
    <text evidence="7">The sequence shown here is derived from an EMBL/GenBank/DDBJ whole genome shotgun (WGS) entry which is preliminary data.</text>
</comment>
<feature type="domain" description="Bacterial surface antigen (D15)" evidence="6">
    <location>
        <begin position="537"/>
        <end position="772"/>
    </location>
</feature>
<keyword evidence="8" id="KW-1185">Reference proteome</keyword>
<evidence type="ECO:0000256" key="3">
    <source>
        <dbReference type="ARBA" id="ARBA00022729"/>
    </source>
</evidence>
<keyword evidence="5" id="KW-0998">Cell outer membrane</keyword>
<sequence length="773" mass="88324">MRKFKHYIIPALLAVFTVYSCSVEKFIPEDKLLYTGAELELDTTSQINDLPEVRSELQEVLLPNPNSEFLGMRPGLYFYYKAQREKPGFINEFLNKKIGEEPVYLSDVETVNTQDLILNRLENRGFFYSTVGSQVNEDEESKEASVLYRAELSQPYLLENYRLDNDSLIVYKEIQDYLPESPLNEGMRFDLPVMKLERERIDNYLKGKGYYNFNPGFLIFEADTNQYDNKKFDLFLKLKKDVPPKAIIPYRIAEVNVYPHYTVGNDSLQLDTVHFENKNYIRDEEFFKPKRLDPYILIDEGDLYSPDVSGNTSRRLGSIGAYKFVNISYDEIDSTATDSLGLLEANIYLSPLSKRSIRAEIQAVTKSNNFAGPTLAITYSNRNLFKGGEILNITGKVGYETQIAGGDNAGLSTLQLGLNTDLIFPRLLFPISIDDNWFDYSIPKTKVGLSFDYMNRTNLFTLGSVLASFGYLWDANRYITHELTPISIAYTKLTDTSPEFDQILEDNPFLQSSFEQQFIAGITYSFTYNGMVDTNKTHQFFINNTWDIAGNTLNLLSGSSTEEEEPKELFGQEFAQYVKSDIDLRYHFNFGKEQKIATRLFAGYGYAYGNSEVLPFIKQYYSGGPYSVRAFRTRSLGPGSYSADEDEGISFFDRTGNLRLEGNIEYRFPVFQFLKGAVFADAGNVWNTQVNSLEEGEERTEFQQEYVESGEFESDFISELGIGVGVGLRVDIQSFVIRFDLAAPMHDPALPEGERWIYDFGSPVFNFAIGYPF</sequence>
<comment type="subcellular location">
    <subcellularLocation>
        <location evidence="1">Membrane</location>
    </subcellularLocation>
</comment>
<protein>
    <submittedName>
        <fullName evidence="7">BamA/TamA family outer membrane protein</fullName>
    </submittedName>
</protein>
<evidence type="ECO:0000256" key="5">
    <source>
        <dbReference type="ARBA" id="ARBA00023237"/>
    </source>
</evidence>
<gene>
    <name evidence="7" type="ORF">RM541_05140</name>
</gene>
<reference evidence="7 8" key="1">
    <citation type="submission" date="2023-09" db="EMBL/GenBank/DDBJ databases">
        <authorList>
            <person name="Rey-Velasco X."/>
        </authorList>
    </citation>
    <scope>NUCLEOTIDE SEQUENCE [LARGE SCALE GENOMIC DNA]</scope>
    <source>
        <strain evidence="7 8">F225</strain>
    </source>
</reference>
<dbReference type="EMBL" id="JAVRHN010000003">
    <property type="protein sequence ID" value="MDT0685736.1"/>
    <property type="molecule type" value="Genomic_DNA"/>
</dbReference>
<dbReference type="Gene3D" id="2.40.160.50">
    <property type="entry name" value="membrane protein fhac: a member of the omp85/tpsb transporter family"/>
    <property type="match status" value="1"/>
</dbReference>
<dbReference type="RefSeq" id="WP_311499148.1">
    <property type="nucleotide sequence ID" value="NZ_JAVRHN010000003.1"/>
</dbReference>
<dbReference type="InterPro" id="IPR039910">
    <property type="entry name" value="D15-like"/>
</dbReference>